<proteinExistence type="predicted"/>
<dbReference type="AlphaFoldDB" id="A0A812A2F0"/>
<sequence length="258" mass="30853">MAEQKSVKRVYRSHFLTNVIFRVDFPKILELTEQKPPSKFQEKISDKYPIVKEVKGEIQKYQFKKALDYIETEKKISWEFSNKEKTKRVFINSDFVSVEYLKYEHFDDLFQDVKLIFETLVDLYPIKITNRVGLRYINQIKIESGDPIDWNGLIHPSLFSVQREFISKENDLLRSMHYLELKEKGYNLKFQFGLFNSEYPNPISRKEFVLDYDCSTNEEIDILKIFGKAKEFNKIIHEWFEKSIQDGLRDIMGVVNNE</sequence>
<accession>A0A812A2F0</accession>
<organism evidence="1 2">
    <name type="scientific">Candidatus Argoarchaeum ethanivorans</name>
    <dbReference type="NCBI Taxonomy" id="2608793"/>
    <lineage>
        <taxon>Archaea</taxon>
        <taxon>Methanobacteriati</taxon>
        <taxon>Methanobacteriota</taxon>
        <taxon>Stenosarchaea group</taxon>
        <taxon>Methanomicrobia</taxon>
        <taxon>Methanosarcinales</taxon>
        <taxon>Methanosarcinales incertae sedis</taxon>
        <taxon>GOM Arc I cluster</taxon>
        <taxon>Candidatus Argoarchaeum</taxon>
    </lineage>
</organism>
<reference evidence="1" key="1">
    <citation type="submission" date="2020-12" db="EMBL/GenBank/DDBJ databases">
        <authorList>
            <person name="Hahn C.J."/>
            <person name="Laso-Perez R."/>
            <person name="Vulcano F."/>
            <person name="Vaziourakis K.-M."/>
            <person name="Stokke R."/>
            <person name="Steen I.H."/>
            <person name="Teske A."/>
            <person name="Boetius A."/>
            <person name="Liebeke M."/>
            <person name="Amann R."/>
            <person name="Knittel K."/>
        </authorList>
    </citation>
    <scope>NUCLEOTIDE SEQUENCE</scope>
    <source>
        <strain evidence="1">Gfbio:c6db26ca-90af-429b-aeed-0e3e8aed0b5e:GoM-Arc1_AMV-AAA_792_C10</strain>
    </source>
</reference>
<evidence type="ECO:0008006" key="3">
    <source>
        <dbReference type="Google" id="ProtNLM"/>
    </source>
</evidence>
<protein>
    <recommendedName>
        <fullName evidence="3">TIGR04255 family protein</fullName>
    </recommendedName>
</protein>
<gene>
    <name evidence="1" type="ORF">DNFNHJIP_00597</name>
</gene>
<dbReference type="Proteomes" id="UP000614580">
    <property type="component" value="Unassembled WGS sequence"/>
</dbReference>
<dbReference type="EMBL" id="CAJHZY010000079">
    <property type="protein sequence ID" value="CAD7767190.1"/>
    <property type="molecule type" value="Genomic_DNA"/>
</dbReference>
<dbReference type="InterPro" id="IPR026349">
    <property type="entry name" value="CHP04255"/>
</dbReference>
<evidence type="ECO:0000313" key="1">
    <source>
        <dbReference type="EMBL" id="CAD7767190.1"/>
    </source>
</evidence>
<evidence type="ECO:0000313" key="2">
    <source>
        <dbReference type="Proteomes" id="UP000614580"/>
    </source>
</evidence>
<name>A0A812A2F0_9EURY</name>
<dbReference type="NCBIfam" id="TIGR04255">
    <property type="entry name" value="sporadTIGR04255"/>
    <property type="match status" value="1"/>
</dbReference>
<comment type="caution">
    <text evidence="1">The sequence shown here is derived from an EMBL/GenBank/DDBJ whole genome shotgun (WGS) entry which is preliminary data.</text>
</comment>